<feature type="region of interest" description="Disordered" evidence="10">
    <location>
        <begin position="227"/>
        <end position="303"/>
    </location>
</feature>
<proteinExistence type="predicted"/>
<keyword evidence="5" id="KW-0805">Transcription regulation</keyword>
<evidence type="ECO:0000256" key="5">
    <source>
        <dbReference type="ARBA" id="ARBA00023015"/>
    </source>
</evidence>
<dbReference type="InterPro" id="IPR013088">
    <property type="entry name" value="Znf_NHR/GATA"/>
</dbReference>
<dbReference type="EMBL" id="JAPWTK010000022">
    <property type="protein sequence ID" value="KAJ8957509.1"/>
    <property type="molecule type" value="Genomic_DNA"/>
</dbReference>
<comment type="caution">
    <text evidence="12">The sequence shown here is derived from an EMBL/GenBank/DDBJ whole genome shotgun (WGS) entry which is preliminary data.</text>
</comment>
<evidence type="ECO:0000256" key="3">
    <source>
        <dbReference type="ARBA" id="ARBA00022771"/>
    </source>
</evidence>
<feature type="compositionally biased region" description="Low complexity" evidence="10">
    <location>
        <begin position="227"/>
        <end position="236"/>
    </location>
</feature>
<keyword evidence="2" id="KW-0479">Metal-binding</keyword>
<dbReference type="GO" id="GO:0008270">
    <property type="term" value="F:zinc ion binding"/>
    <property type="evidence" value="ECO:0007669"/>
    <property type="project" value="UniProtKB-KW"/>
</dbReference>
<dbReference type="GO" id="GO:0043565">
    <property type="term" value="F:sequence-specific DNA binding"/>
    <property type="evidence" value="ECO:0007669"/>
    <property type="project" value="InterPro"/>
</dbReference>
<evidence type="ECO:0000256" key="8">
    <source>
        <dbReference type="ARBA" id="ARBA00023170"/>
    </source>
</evidence>
<keyword evidence="8" id="KW-0675">Receptor</keyword>
<evidence type="ECO:0000256" key="9">
    <source>
        <dbReference type="ARBA" id="ARBA00023242"/>
    </source>
</evidence>
<dbReference type="SUPFAM" id="SSF57716">
    <property type="entry name" value="Glucocorticoid receptor-like (DNA-binding domain)"/>
    <property type="match status" value="1"/>
</dbReference>
<sequence length="303" mass="32586">MDKIFIVSNYTDFPLSVSNSAPLFQSFFGRTYNNINSISVCKNNGECVINKKNRTSCKACRLQKCLVVGMSKSGSRYGRRSNWFKIHCLLQEQQQAGANMAAAAGLLRPHPYLTPFFRNPAAAAPPPPAKPPGASSADPEDDARPASALSYLKTASPASDRDYYPPKKLPSPASDSECFARRKFALHHAPLRVPRLHPVGVAGRRRAQVAAAAAGHRRPGRVARAVAAGGAAAAGRPRPRPGPAHRPVGAVAGRERRRPARRQPEPNLVGGDRELNADVGVDEPVKSVPLDLTLDRQVGDVTN</sequence>
<dbReference type="GO" id="GO:0005634">
    <property type="term" value="C:nucleus"/>
    <property type="evidence" value="ECO:0007669"/>
    <property type="project" value="UniProtKB-SubCell"/>
</dbReference>
<evidence type="ECO:0000256" key="7">
    <source>
        <dbReference type="ARBA" id="ARBA00023163"/>
    </source>
</evidence>
<feature type="domain" description="Nuclear receptor" evidence="11">
    <location>
        <begin position="25"/>
        <end position="77"/>
    </location>
</feature>
<accession>A0AAV8Z0T9</accession>
<dbReference type="AlphaFoldDB" id="A0AAV8Z0T9"/>
<keyword evidence="7" id="KW-0804">Transcription</keyword>
<feature type="compositionally biased region" description="Basic and acidic residues" evidence="10">
    <location>
        <begin position="293"/>
        <end position="303"/>
    </location>
</feature>
<dbReference type="Proteomes" id="UP001162162">
    <property type="component" value="Unassembled WGS sequence"/>
</dbReference>
<keyword evidence="3" id="KW-0863">Zinc-finger</keyword>
<evidence type="ECO:0000313" key="12">
    <source>
        <dbReference type="EMBL" id="KAJ8957509.1"/>
    </source>
</evidence>
<keyword evidence="4" id="KW-0862">Zinc</keyword>
<reference evidence="12" key="1">
    <citation type="journal article" date="2023" name="Insect Mol. Biol.">
        <title>Genome sequencing provides insights into the evolution of gene families encoding plant cell wall-degrading enzymes in longhorned beetles.</title>
        <authorList>
            <person name="Shin N.R."/>
            <person name="Okamura Y."/>
            <person name="Kirsch R."/>
            <person name="Pauchet Y."/>
        </authorList>
    </citation>
    <scope>NUCLEOTIDE SEQUENCE</scope>
    <source>
        <strain evidence="12">AMC_N1</strain>
    </source>
</reference>
<dbReference type="GO" id="GO:0003700">
    <property type="term" value="F:DNA-binding transcription factor activity"/>
    <property type="evidence" value="ECO:0007669"/>
    <property type="project" value="InterPro"/>
</dbReference>
<keyword evidence="6" id="KW-0238">DNA-binding</keyword>
<dbReference type="PANTHER" id="PTHR48092">
    <property type="entry name" value="KNIRPS-RELATED PROTEIN-RELATED"/>
    <property type="match status" value="1"/>
</dbReference>
<evidence type="ECO:0000256" key="6">
    <source>
        <dbReference type="ARBA" id="ARBA00023125"/>
    </source>
</evidence>
<dbReference type="Gene3D" id="3.30.50.10">
    <property type="entry name" value="Erythroid Transcription Factor GATA-1, subunit A"/>
    <property type="match status" value="1"/>
</dbReference>
<dbReference type="InterPro" id="IPR001628">
    <property type="entry name" value="Znf_hrmn_rcpt"/>
</dbReference>
<evidence type="ECO:0000256" key="2">
    <source>
        <dbReference type="ARBA" id="ARBA00022723"/>
    </source>
</evidence>
<gene>
    <name evidence="12" type="ORF">NQ318_020542</name>
</gene>
<protein>
    <recommendedName>
        <fullName evidence="11">Nuclear receptor domain-containing protein</fullName>
    </recommendedName>
</protein>
<dbReference type="InterPro" id="IPR050200">
    <property type="entry name" value="Nuclear_hormone_rcpt_NR3"/>
</dbReference>
<feature type="region of interest" description="Disordered" evidence="10">
    <location>
        <begin position="117"/>
        <end position="145"/>
    </location>
</feature>
<evidence type="ECO:0000313" key="13">
    <source>
        <dbReference type="Proteomes" id="UP001162162"/>
    </source>
</evidence>
<evidence type="ECO:0000256" key="1">
    <source>
        <dbReference type="ARBA" id="ARBA00004123"/>
    </source>
</evidence>
<comment type="subcellular location">
    <subcellularLocation>
        <location evidence="1">Nucleus</location>
    </subcellularLocation>
</comment>
<name>A0AAV8Z0T9_9CUCU</name>
<dbReference type="PROSITE" id="PS51030">
    <property type="entry name" value="NUCLEAR_REC_DBD_2"/>
    <property type="match status" value="1"/>
</dbReference>
<keyword evidence="13" id="KW-1185">Reference proteome</keyword>
<keyword evidence="9" id="KW-0539">Nucleus</keyword>
<evidence type="ECO:0000256" key="10">
    <source>
        <dbReference type="SAM" id="MobiDB-lite"/>
    </source>
</evidence>
<evidence type="ECO:0000256" key="4">
    <source>
        <dbReference type="ARBA" id="ARBA00022833"/>
    </source>
</evidence>
<dbReference type="SMART" id="SM00399">
    <property type="entry name" value="ZnF_C4"/>
    <property type="match status" value="1"/>
</dbReference>
<organism evidence="12 13">
    <name type="scientific">Aromia moschata</name>
    <dbReference type="NCBI Taxonomy" id="1265417"/>
    <lineage>
        <taxon>Eukaryota</taxon>
        <taxon>Metazoa</taxon>
        <taxon>Ecdysozoa</taxon>
        <taxon>Arthropoda</taxon>
        <taxon>Hexapoda</taxon>
        <taxon>Insecta</taxon>
        <taxon>Pterygota</taxon>
        <taxon>Neoptera</taxon>
        <taxon>Endopterygota</taxon>
        <taxon>Coleoptera</taxon>
        <taxon>Polyphaga</taxon>
        <taxon>Cucujiformia</taxon>
        <taxon>Chrysomeloidea</taxon>
        <taxon>Cerambycidae</taxon>
        <taxon>Cerambycinae</taxon>
        <taxon>Callichromatini</taxon>
        <taxon>Aromia</taxon>
    </lineage>
</organism>
<evidence type="ECO:0000259" key="11">
    <source>
        <dbReference type="PROSITE" id="PS51030"/>
    </source>
</evidence>
<dbReference type="Pfam" id="PF00105">
    <property type="entry name" value="zf-C4"/>
    <property type="match status" value="1"/>
</dbReference>